<evidence type="ECO:0000313" key="9">
    <source>
        <dbReference type="EMBL" id="MCO4293049.1"/>
    </source>
</evidence>
<dbReference type="GO" id="GO:0003697">
    <property type="term" value="F:single-stranded DNA binding"/>
    <property type="evidence" value="ECO:0007669"/>
    <property type="project" value="InterPro"/>
</dbReference>
<keyword evidence="7" id="KW-0456">Lyase</keyword>
<evidence type="ECO:0000256" key="6">
    <source>
        <dbReference type="ARBA" id="ARBA00023125"/>
    </source>
</evidence>
<reference evidence="9" key="1">
    <citation type="submission" date="2022-06" db="EMBL/GenBank/DDBJ databases">
        <title>Solitalea sp. MAHUQ-68 isolated from rhizospheric soil.</title>
        <authorList>
            <person name="Huq M.A."/>
        </authorList>
    </citation>
    <scope>NUCLEOTIDE SEQUENCE</scope>
    <source>
        <strain evidence="9">MAHUQ-68</strain>
    </source>
</reference>
<evidence type="ECO:0000256" key="7">
    <source>
        <dbReference type="ARBA" id="ARBA00023239"/>
    </source>
</evidence>
<keyword evidence="6" id="KW-0238">DNA-binding</keyword>
<accession>A0A9X2JCZ2</accession>
<evidence type="ECO:0000256" key="1">
    <source>
        <dbReference type="ARBA" id="ARBA00008136"/>
    </source>
</evidence>
<gene>
    <name evidence="9" type="ORF">NF867_09255</name>
</gene>
<dbReference type="GO" id="GO:0016829">
    <property type="term" value="F:lyase activity"/>
    <property type="evidence" value="ECO:0007669"/>
    <property type="project" value="UniProtKB-KW"/>
</dbReference>
<dbReference type="GO" id="GO:0106300">
    <property type="term" value="P:protein-DNA covalent cross-linking repair"/>
    <property type="evidence" value="ECO:0007669"/>
    <property type="project" value="InterPro"/>
</dbReference>
<keyword evidence="10" id="KW-1185">Reference proteome</keyword>
<dbReference type="GO" id="GO:0008233">
    <property type="term" value="F:peptidase activity"/>
    <property type="evidence" value="ECO:0007669"/>
    <property type="project" value="UniProtKB-KW"/>
</dbReference>
<keyword evidence="3" id="KW-0227">DNA damage</keyword>
<evidence type="ECO:0000256" key="3">
    <source>
        <dbReference type="ARBA" id="ARBA00022763"/>
    </source>
</evidence>
<dbReference type="Gene3D" id="3.90.1680.10">
    <property type="entry name" value="SOS response associated peptidase-like"/>
    <property type="match status" value="1"/>
</dbReference>
<dbReference type="EC" id="3.4.-.-" evidence="8"/>
<dbReference type="InterPro" id="IPR036590">
    <property type="entry name" value="SRAP-like"/>
</dbReference>
<evidence type="ECO:0000256" key="4">
    <source>
        <dbReference type="ARBA" id="ARBA00022801"/>
    </source>
</evidence>
<evidence type="ECO:0000256" key="2">
    <source>
        <dbReference type="ARBA" id="ARBA00022670"/>
    </source>
</evidence>
<dbReference type="Pfam" id="PF02586">
    <property type="entry name" value="SRAP"/>
    <property type="match status" value="1"/>
</dbReference>
<dbReference type="InterPro" id="IPR003738">
    <property type="entry name" value="SRAP"/>
</dbReference>
<proteinExistence type="inferred from homology"/>
<dbReference type="PANTHER" id="PTHR13604">
    <property type="entry name" value="DC12-RELATED"/>
    <property type="match status" value="1"/>
</dbReference>
<sequence>MCYNYKNDAEAKDMRVRFKRKMKDEDEQNYKPVFKAFGFDHPLMPVITQEEPELIQLYQWGPFNLFSAENKYNTLNAVSEEIFEKASYKKNIHSKRCLIPATGFYDWMHVGKDRYPFHIGIDEPIFCFAGIYNHWKDKEGVEHKAYTMLTTVANEIMAKIHNTKKRMPVILPRELEDNWLKNDLAVEGINSFLLPYENERTLAYSIDKKVIVSDQANTPKVFEKVDYPELALLMN</sequence>
<dbReference type="SUPFAM" id="SSF143081">
    <property type="entry name" value="BB1717-like"/>
    <property type="match status" value="1"/>
</dbReference>
<comment type="caution">
    <text evidence="9">The sequence shown here is derived from an EMBL/GenBank/DDBJ whole genome shotgun (WGS) entry which is preliminary data.</text>
</comment>
<evidence type="ECO:0000313" key="10">
    <source>
        <dbReference type="Proteomes" id="UP001155182"/>
    </source>
</evidence>
<dbReference type="PANTHER" id="PTHR13604:SF0">
    <property type="entry name" value="ABASIC SITE PROCESSING PROTEIN HMCES"/>
    <property type="match status" value="1"/>
</dbReference>
<evidence type="ECO:0000256" key="8">
    <source>
        <dbReference type="RuleBase" id="RU364100"/>
    </source>
</evidence>
<keyword evidence="2 8" id="KW-0645">Protease</keyword>
<comment type="similarity">
    <text evidence="1 8">Belongs to the SOS response-associated peptidase family.</text>
</comment>
<dbReference type="RefSeq" id="WP_252587545.1">
    <property type="nucleotide sequence ID" value="NZ_JAMWYS010000030.1"/>
</dbReference>
<name>A0A9X2JCZ2_9SPHI</name>
<organism evidence="9 10">
    <name type="scientific">Solitalea agri</name>
    <dbReference type="NCBI Taxonomy" id="2953739"/>
    <lineage>
        <taxon>Bacteria</taxon>
        <taxon>Pseudomonadati</taxon>
        <taxon>Bacteroidota</taxon>
        <taxon>Sphingobacteriia</taxon>
        <taxon>Sphingobacteriales</taxon>
        <taxon>Sphingobacteriaceae</taxon>
        <taxon>Solitalea</taxon>
    </lineage>
</organism>
<dbReference type="AlphaFoldDB" id="A0A9X2JCZ2"/>
<protein>
    <recommendedName>
        <fullName evidence="8">Abasic site processing protein</fullName>
        <ecNumber evidence="8">3.4.-.-</ecNumber>
    </recommendedName>
</protein>
<dbReference type="Proteomes" id="UP001155182">
    <property type="component" value="Unassembled WGS sequence"/>
</dbReference>
<keyword evidence="4 8" id="KW-0378">Hydrolase</keyword>
<dbReference type="EMBL" id="JAMWYS010000030">
    <property type="protein sequence ID" value="MCO4293049.1"/>
    <property type="molecule type" value="Genomic_DNA"/>
</dbReference>
<evidence type="ECO:0000256" key="5">
    <source>
        <dbReference type="ARBA" id="ARBA00023124"/>
    </source>
</evidence>
<dbReference type="GO" id="GO:0006508">
    <property type="term" value="P:proteolysis"/>
    <property type="evidence" value="ECO:0007669"/>
    <property type="project" value="UniProtKB-KW"/>
</dbReference>
<keyword evidence="5" id="KW-0190">Covalent protein-DNA linkage</keyword>